<dbReference type="AlphaFoldDB" id="A0A437K286"/>
<proteinExistence type="inferred from homology"/>
<keyword evidence="7 8" id="KW-0472">Membrane</keyword>
<dbReference type="Pfam" id="PF01925">
    <property type="entry name" value="TauE"/>
    <property type="match status" value="1"/>
</dbReference>
<organism evidence="9 10">
    <name type="scientific">Rubrivivax albus</name>
    <dbReference type="NCBI Taxonomy" id="2499835"/>
    <lineage>
        <taxon>Bacteria</taxon>
        <taxon>Pseudomonadati</taxon>
        <taxon>Pseudomonadota</taxon>
        <taxon>Betaproteobacteria</taxon>
        <taxon>Burkholderiales</taxon>
        <taxon>Sphaerotilaceae</taxon>
        <taxon>Rubrivivax</taxon>
    </lineage>
</organism>
<evidence type="ECO:0000256" key="4">
    <source>
        <dbReference type="ARBA" id="ARBA00022475"/>
    </source>
</evidence>
<keyword evidence="10" id="KW-1185">Reference proteome</keyword>
<evidence type="ECO:0000313" key="10">
    <source>
        <dbReference type="Proteomes" id="UP000288178"/>
    </source>
</evidence>
<evidence type="ECO:0000313" key="9">
    <source>
        <dbReference type="EMBL" id="RVT54432.1"/>
    </source>
</evidence>
<dbReference type="EMBL" id="SACT01000001">
    <property type="protein sequence ID" value="RVT54432.1"/>
    <property type="molecule type" value="Genomic_DNA"/>
</dbReference>
<reference evidence="9 10" key="1">
    <citation type="submission" date="2019-01" db="EMBL/GenBank/DDBJ databases">
        <authorList>
            <person name="Chen W.-M."/>
        </authorList>
    </citation>
    <scope>NUCLEOTIDE SEQUENCE [LARGE SCALE GENOMIC DNA]</scope>
    <source>
        <strain evidence="9 10">ICH-3</strain>
    </source>
</reference>
<protein>
    <recommendedName>
        <fullName evidence="8">Probable membrane transporter protein</fullName>
    </recommendedName>
</protein>
<dbReference type="PANTHER" id="PTHR30269">
    <property type="entry name" value="TRANSMEMBRANE PROTEIN YFCA"/>
    <property type="match status" value="1"/>
</dbReference>
<dbReference type="Proteomes" id="UP000288178">
    <property type="component" value="Unassembled WGS sequence"/>
</dbReference>
<comment type="caution">
    <text evidence="9">The sequence shown here is derived from an EMBL/GenBank/DDBJ whole genome shotgun (WGS) entry which is preliminary data.</text>
</comment>
<feature type="transmembrane region" description="Helical" evidence="8">
    <location>
        <begin position="145"/>
        <end position="163"/>
    </location>
</feature>
<keyword evidence="6 8" id="KW-1133">Transmembrane helix</keyword>
<evidence type="ECO:0000256" key="6">
    <source>
        <dbReference type="ARBA" id="ARBA00022989"/>
    </source>
</evidence>
<dbReference type="InterPro" id="IPR052017">
    <property type="entry name" value="TSUP"/>
</dbReference>
<keyword evidence="5 8" id="KW-0812">Transmembrane</keyword>
<evidence type="ECO:0000256" key="1">
    <source>
        <dbReference type="ARBA" id="ARBA00004651"/>
    </source>
</evidence>
<feature type="transmembrane region" description="Helical" evidence="8">
    <location>
        <begin position="82"/>
        <end position="101"/>
    </location>
</feature>
<dbReference type="PANTHER" id="PTHR30269:SF37">
    <property type="entry name" value="MEMBRANE TRANSPORTER PROTEIN"/>
    <property type="match status" value="1"/>
</dbReference>
<keyword evidence="4 8" id="KW-1003">Cell membrane</keyword>
<keyword evidence="3" id="KW-0813">Transport</keyword>
<feature type="transmembrane region" description="Helical" evidence="8">
    <location>
        <begin position="169"/>
        <end position="196"/>
    </location>
</feature>
<evidence type="ECO:0000256" key="5">
    <source>
        <dbReference type="ARBA" id="ARBA00022692"/>
    </source>
</evidence>
<evidence type="ECO:0000256" key="2">
    <source>
        <dbReference type="ARBA" id="ARBA00009142"/>
    </source>
</evidence>
<dbReference type="GO" id="GO:0005886">
    <property type="term" value="C:plasma membrane"/>
    <property type="evidence" value="ECO:0007669"/>
    <property type="project" value="UniProtKB-SubCell"/>
</dbReference>
<comment type="subcellular location">
    <subcellularLocation>
        <location evidence="1 8">Cell membrane</location>
        <topology evidence="1 8">Multi-pass membrane protein</topology>
    </subcellularLocation>
</comment>
<comment type="similarity">
    <text evidence="2 8">Belongs to the 4-toluene sulfonate uptake permease (TSUP) (TC 2.A.102) family.</text>
</comment>
<feature type="transmembrane region" description="Helical" evidence="8">
    <location>
        <begin position="113"/>
        <end position="133"/>
    </location>
</feature>
<dbReference type="OrthoDB" id="7028171at2"/>
<name>A0A437K286_9BURK</name>
<gene>
    <name evidence="9" type="ORF">ENE75_00245</name>
</gene>
<dbReference type="RefSeq" id="WP_128196643.1">
    <property type="nucleotide sequence ID" value="NZ_SACT01000001.1"/>
</dbReference>
<dbReference type="InterPro" id="IPR002781">
    <property type="entry name" value="TM_pro_TauE-like"/>
</dbReference>
<evidence type="ECO:0000256" key="8">
    <source>
        <dbReference type="RuleBase" id="RU363041"/>
    </source>
</evidence>
<evidence type="ECO:0000256" key="3">
    <source>
        <dbReference type="ARBA" id="ARBA00022448"/>
    </source>
</evidence>
<evidence type="ECO:0000256" key="7">
    <source>
        <dbReference type="ARBA" id="ARBA00023136"/>
    </source>
</evidence>
<accession>A0A437K286</accession>
<sequence>MGMSKSGFGAGFGALAVPLMALAMPVPQAAAIMLPLLAVMDGLGLAALWRERDRALIRLLLPAGLVGTVLGTVLFGWLSAHVVAGLVGALTLGFLAIRRFFPPRRDAPPPPRWLGWLLGMTSGFTSFVAHAGSPPIGFYVMPMRLSPVVFTATMAVFFAAINASKWVPYWWLGLIDTTNLLASAVLLPLAPLGVWLGVRIVRIIPPRLFYGLFELGMLFTGLKLLWDGVQG</sequence>
<feature type="transmembrane region" description="Helical" evidence="8">
    <location>
        <begin position="55"/>
        <end position="75"/>
    </location>
</feature>